<protein>
    <submittedName>
        <fullName evidence="1">Uncharacterized protein</fullName>
    </submittedName>
</protein>
<dbReference type="AlphaFoldDB" id="A0A397US78"/>
<organism evidence="1 2">
    <name type="scientific">Gigaspora rosea</name>
    <dbReference type="NCBI Taxonomy" id="44941"/>
    <lineage>
        <taxon>Eukaryota</taxon>
        <taxon>Fungi</taxon>
        <taxon>Fungi incertae sedis</taxon>
        <taxon>Mucoromycota</taxon>
        <taxon>Glomeromycotina</taxon>
        <taxon>Glomeromycetes</taxon>
        <taxon>Diversisporales</taxon>
        <taxon>Gigasporaceae</taxon>
        <taxon>Gigaspora</taxon>
    </lineage>
</organism>
<gene>
    <name evidence="1" type="ORF">C2G38_2201564</name>
</gene>
<dbReference type="EMBL" id="QKWP01001059">
    <property type="protein sequence ID" value="RIB12097.1"/>
    <property type="molecule type" value="Genomic_DNA"/>
</dbReference>
<dbReference type="OrthoDB" id="2490183at2759"/>
<evidence type="ECO:0000313" key="2">
    <source>
        <dbReference type="Proteomes" id="UP000266673"/>
    </source>
</evidence>
<dbReference type="Proteomes" id="UP000266673">
    <property type="component" value="Unassembled WGS sequence"/>
</dbReference>
<reference evidence="1 2" key="1">
    <citation type="submission" date="2018-06" db="EMBL/GenBank/DDBJ databases">
        <title>Comparative genomics reveals the genomic features of Rhizophagus irregularis, R. cerebriforme, R. diaphanum and Gigaspora rosea, and their symbiotic lifestyle signature.</title>
        <authorList>
            <person name="Morin E."/>
            <person name="San Clemente H."/>
            <person name="Chen E.C.H."/>
            <person name="De La Providencia I."/>
            <person name="Hainaut M."/>
            <person name="Kuo A."/>
            <person name="Kohler A."/>
            <person name="Murat C."/>
            <person name="Tang N."/>
            <person name="Roy S."/>
            <person name="Loubradou J."/>
            <person name="Henrissat B."/>
            <person name="Grigoriev I.V."/>
            <person name="Corradi N."/>
            <person name="Roux C."/>
            <person name="Martin F.M."/>
        </authorList>
    </citation>
    <scope>NUCLEOTIDE SEQUENCE [LARGE SCALE GENOMIC DNA]</scope>
    <source>
        <strain evidence="1 2">DAOM 194757</strain>
    </source>
</reference>
<proteinExistence type="predicted"/>
<sequence length="97" mass="11206">MTTRPIWLHPQLYQKVCELQLLCNRLQYTGTIIVDPNNVTIMQDDSHTCTIPADHARNITTFVDPMAAIKDDLVHHRKYTEDTRKLPDVQTITGFMP</sequence>
<name>A0A397US78_9GLOM</name>
<accession>A0A397US78</accession>
<evidence type="ECO:0000313" key="1">
    <source>
        <dbReference type="EMBL" id="RIB12097.1"/>
    </source>
</evidence>
<keyword evidence="2" id="KW-1185">Reference proteome</keyword>
<comment type="caution">
    <text evidence="1">The sequence shown here is derived from an EMBL/GenBank/DDBJ whole genome shotgun (WGS) entry which is preliminary data.</text>
</comment>